<organism evidence="3 4">
    <name type="scientific">Aeromonas caviae</name>
    <name type="common">Aeromonas punctata</name>
    <dbReference type="NCBI Taxonomy" id="648"/>
    <lineage>
        <taxon>Bacteria</taxon>
        <taxon>Pseudomonadati</taxon>
        <taxon>Pseudomonadota</taxon>
        <taxon>Gammaproteobacteria</taxon>
        <taxon>Aeromonadales</taxon>
        <taxon>Aeromonadaceae</taxon>
        <taxon>Aeromonas</taxon>
    </lineage>
</organism>
<evidence type="ECO:0000313" key="4">
    <source>
        <dbReference type="Proteomes" id="UP000887009"/>
    </source>
</evidence>
<dbReference type="SUPFAM" id="SSF52540">
    <property type="entry name" value="P-loop containing nucleoside triphosphate hydrolases"/>
    <property type="match status" value="1"/>
</dbReference>
<dbReference type="AlphaFoldDB" id="A0AAI9KP52"/>
<gene>
    <name evidence="3" type="ORF">KAM348_04360</name>
</gene>
<dbReference type="Pfam" id="PF13166">
    <property type="entry name" value="AAA_13"/>
    <property type="match status" value="1"/>
</dbReference>
<name>A0AAI9KP52_AERCA</name>
<evidence type="ECO:0000313" key="3">
    <source>
        <dbReference type="EMBL" id="GJA53013.1"/>
    </source>
</evidence>
<dbReference type="EMBL" id="BPNL01000003">
    <property type="protein sequence ID" value="GJA53013.1"/>
    <property type="molecule type" value="Genomic_DNA"/>
</dbReference>
<protein>
    <recommendedName>
        <fullName evidence="2">Protein CR006 P-loop domain-containing protein</fullName>
    </recommendedName>
</protein>
<dbReference type="Gene3D" id="3.40.50.300">
    <property type="entry name" value="P-loop containing nucleotide triphosphate hydrolases"/>
    <property type="match status" value="2"/>
</dbReference>
<dbReference type="InterPro" id="IPR026866">
    <property type="entry name" value="CR006_AAA"/>
</dbReference>
<dbReference type="RefSeq" id="WP_223919351.1">
    <property type="nucleotide sequence ID" value="NZ_BPNL01000003.1"/>
</dbReference>
<feature type="domain" description="Protein CR006 P-loop" evidence="2">
    <location>
        <begin position="26"/>
        <end position="705"/>
    </location>
</feature>
<dbReference type="Proteomes" id="UP000887009">
    <property type="component" value="Unassembled WGS sequence"/>
</dbReference>
<evidence type="ECO:0000256" key="1">
    <source>
        <dbReference type="SAM" id="Coils"/>
    </source>
</evidence>
<accession>A0AAI9KP52</accession>
<dbReference type="InterPro" id="IPR027417">
    <property type="entry name" value="P-loop_NTPase"/>
</dbReference>
<evidence type="ECO:0000259" key="2">
    <source>
        <dbReference type="Pfam" id="PF13166"/>
    </source>
</evidence>
<feature type="coiled-coil region" evidence="1">
    <location>
        <begin position="280"/>
        <end position="307"/>
    </location>
</feature>
<reference evidence="3" key="1">
    <citation type="submission" date="2021-07" db="EMBL/GenBank/DDBJ databases">
        <title>Draft genome sequence of carbapenem-resistant Aeromonas spp. in Japan.</title>
        <authorList>
            <person name="Maehana S."/>
            <person name="Suzuki M."/>
            <person name="Kitasato H."/>
        </authorList>
    </citation>
    <scope>NUCLEOTIDE SEQUENCE</scope>
    <source>
        <strain evidence="3">KAM348</strain>
    </source>
</reference>
<proteinExistence type="predicted"/>
<sequence>MIRSITLQNITSYHPTTPTTITLSKQRTIFFGQNGSGKSTIGRLISAHAKGEQLSQQSNVQSDEKTRYYVYNSDFIRESFYESASQPGVFTVGKDDSNAQATIEELEKQRELKSAQISKAEIQSNEIRLSRDEILKKYQDSVYSHKKHYQHDALSYCLKGRAQKASFFSAAESGRKINEFTLDELIKEKEKIDAFSVEVPIKPEFITIHKTDVNINTLLGSPLVNTSTSYLSSLIEKLNSQHWVRDGRKYIEHTNVCPFCQKTPTSEFKEQIEQVFDTHYEDAISSLEEYKEEYEVYINSVKEYLNSDKLAYIESNQEYQSARKAFIDAIEKNNEMVAHKIKHPIEVITLIDQEQLAGKINAIIDMTRQEIDAFSSQLAQKKVTESNIEKQFWGLINEALSSVFSDYKKELKINDSEIEKNHNIVVKLKSELATIDKDIRDLAGSIVGIDSALDAINNRLKSIGLDSFELVKHHDGTYCIHRGGETDAVYHTLSEGEKTLITLVYFIELVKGDINKNDCTTPKNEKTIVIDDPISSLSSNYIYDVATMIHKDIFEENYGQSIVLTHNLFFYHELLKQSESNKFEKLYDLYRVKKDEYSNIHSLGKDEIKNDYELYWLAIRDFKETGNWSPLIPNAMRNILEHYFAFVHKNDKLHKVITALEQTDHQFKVLYRYLNRSSHSDAINITDISVGDYQRFLDIFKNIFEKTGDEEHYQKMISA</sequence>
<keyword evidence="1" id="KW-0175">Coiled coil</keyword>
<comment type="caution">
    <text evidence="3">The sequence shown here is derived from an EMBL/GenBank/DDBJ whole genome shotgun (WGS) entry which is preliminary data.</text>
</comment>